<keyword evidence="3" id="KW-1185">Reference proteome</keyword>
<dbReference type="InterPro" id="IPR011009">
    <property type="entry name" value="Kinase-like_dom_sf"/>
</dbReference>
<sequence length="354" mass="40782">MTLNDQPSNVRPGEELNESKLRQFLANSSLDFDEGEAITIEQYPSGFSNLTYRISQGSQSFVLRKPPNGTKAKTAHDMKREFRVLNFLEDKYPLAPKALLYSDDESIIGSEFYIMENKVGLIIRRDLPKDLDLPPEDRRRQGFAALDAQIALHKLDASQWQSRSDPAQYVARQVAGWSERYRAARTDDSPDYEEIMSWLKDEQPKESHTSFIHNDFKLDNIIFNPEDPCQVIGILDWEMATVGDSLMDLGNSLAYWVQGDDPEFMKAFRTLPSHLEGYPTRREIVSYYGEQRQLNVDHFSYYYTFGLFRLAVIAQQIYYRFSLGQTKDPRFGQLIHGVKGLEKACQHSIATGQY</sequence>
<dbReference type="AlphaFoldDB" id="A0A1Y6BZH3"/>
<dbReference type="SUPFAM" id="SSF56112">
    <property type="entry name" value="Protein kinase-like (PK-like)"/>
    <property type="match status" value="1"/>
</dbReference>
<dbReference type="InterPro" id="IPR052898">
    <property type="entry name" value="ACAD10-like"/>
</dbReference>
<name>A0A1Y6BZH3_9BACT</name>
<gene>
    <name evidence="2" type="ORF">SAMN06296036_108113</name>
</gene>
<evidence type="ECO:0000313" key="2">
    <source>
        <dbReference type="EMBL" id="SMF26116.1"/>
    </source>
</evidence>
<accession>A0A1Y6BZH3</accession>
<reference evidence="3" key="1">
    <citation type="submission" date="2017-04" db="EMBL/GenBank/DDBJ databases">
        <authorList>
            <person name="Varghese N."/>
            <person name="Submissions S."/>
        </authorList>
    </citation>
    <scope>NUCLEOTIDE SEQUENCE [LARGE SCALE GENOMIC DNA]</scope>
    <source>
        <strain evidence="3">RKEM611</strain>
    </source>
</reference>
<dbReference type="PANTHER" id="PTHR47829">
    <property type="entry name" value="HYDROLASE, PUTATIVE (AFU_ORTHOLOGUE AFUA_1G12880)-RELATED"/>
    <property type="match status" value="1"/>
</dbReference>
<dbReference type="PANTHER" id="PTHR47829:SF1">
    <property type="entry name" value="HAD FAMILY PHOSPHATASE"/>
    <property type="match status" value="1"/>
</dbReference>
<dbReference type="OrthoDB" id="3806873at2"/>
<dbReference type="RefSeq" id="WP_132318920.1">
    <property type="nucleotide sequence ID" value="NZ_FWZT01000008.1"/>
</dbReference>
<keyword evidence="2" id="KW-0808">Transferase</keyword>
<dbReference type="InterPro" id="IPR002575">
    <property type="entry name" value="Aminoglycoside_PTrfase"/>
</dbReference>
<dbReference type="GO" id="GO:0016301">
    <property type="term" value="F:kinase activity"/>
    <property type="evidence" value="ECO:0007669"/>
    <property type="project" value="UniProtKB-KW"/>
</dbReference>
<keyword evidence="2" id="KW-0418">Kinase</keyword>
<dbReference type="STRING" id="1513793.SAMN06296036_108113"/>
<organism evidence="2 3">
    <name type="scientific">Pseudobacteriovorax antillogorgiicola</name>
    <dbReference type="NCBI Taxonomy" id="1513793"/>
    <lineage>
        <taxon>Bacteria</taxon>
        <taxon>Pseudomonadati</taxon>
        <taxon>Bdellovibrionota</taxon>
        <taxon>Oligoflexia</taxon>
        <taxon>Oligoflexales</taxon>
        <taxon>Pseudobacteriovoracaceae</taxon>
        <taxon>Pseudobacteriovorax</taxon>
    </lineage>
</organism>
<dbReference type="CDD" id="cd05154">
    <property type="entry name" value="ACAD10_11_N-like"/>
    <property type="match status" value="1"/>
</dbReference>
<dbReference type="EMBL" id="FWZT01000008">
    <property type="protein sequence ID" value="SMF26116.1"/>
    <property type="molecule type" value="Genomic_DNA"/>
</dbReference>
<protein>
    <submittedName>
        <fullName evidence="2">Predicted kinase, aminoglycoside phosphotransferase (APT) family</fullName>
    </submittedName>
</protein>
<proteinExistence type="predicted"/>
<dbReference type="InterPro" id="IPR041726">
    <property type="entry name" value="ACAD10_11_N"/>
</dbReference>
<dbReference type="Proteomes" id="UP000192907">
    <property type="component" value="Unassembled WGS sequence"/>
</dbReference>
<evidence type="ECO:0000259" key="1">
    <source>
        <dbReference type="Pfam" id="PF01636"/>
    </source>
</evidence>
<feature type="domain" description="Aminoglycoside phosphotransferase" evidence="1">
    <location>
        <begin position="39"/>
        <end position="283"/>
    </location>
</feature>
<dbReference type="Gene3D" id="3.90.1200.10">
    <property type="match status" value="1"/>
</dbReference>
<evidence type="ECO:0000313" key="3">
    <source>
        <dbReference type="Proteomes" id="UP000192907"/>
    </source>
</evidence>
<dbReference type="Gene3D" id="3.30.200.20">
    <property type="entry name" value="Phosphorylase Kinase, domain 1"/>
    <property type="match status" value="1"/>
</dbReference>
<dbReference type="Pfam" id="PF01636">
    <property type="entry name" value="APH"/>
    <property type="match status" value="1"/>
</dbReference>